<dbReference type="InterPro" id="IPR020095">
    <property type="entry name" value="PsdUridine_synth_TruA_C"/>
</dbReference>
<evidence type="ECO:0000256" key="4">
    <source>
        <dbReference type="HAMAP-Rule" id="MF_00171"/>
    </source>
</evidence>
<evidence type="ECO:0000256" key="6">
    <source>
        <dbReference type="PIRSR" id="PIRSR001430-2"/>
    </source>
</evidence>
<accession>A0A410P4U1</accession>
<organism evidence="9 10">
    <name type="scientific">Velamenicoccus archaeovorus</name>
    <dbReference type="NCBI Taxonomy" id="1930593"/>
    <lineage>
        <taxon>Bacteria</taxon>
        <taxon>Pseudomonadati</taxon>
        <taxon>Candidatus Omnitrophota</taxon>
        <taxon>Candidatus Velamenicoccus</taxon>
    </lineage>
</organism>
<dbReference type="PANTHER" id="PTHR11142">
    <property type="entry name" value="PSEUDOURIDYLATE SYNTHASE"/>
    <property type="match status" value="1"/>
</dbReference>
<evidence type="ECO:0000313" key="9">
    <source>
        <dbReference type="EMBL" id="QAT17199.1"/>
    </source>
</evidence>
<dbReference type="Pfam" id="PF01416">
    <property type="entry name" value="PseudoU_synth_1"/>
    <property type="match status" value="2"/>
</dbReference>
<keyword evidence="10" id="KW-1185">Reference proteome</keyword>
<dbReference type="KEGG" id="vai:BU251_05365"/>
<dbReference type="HAMAP" id="MF_00171">
    <property type="entry name" value="TruA"/>
    <property type="match status" value="1"/>
</dbReference>
<dbReference type="Proteomes" id="UP000287243">
    <property type="component" value="Chromosome"/>
</dbReference>
<comment type="caution">
    <text evidence="4">Lacks conserved residue(s) required for the propagation of feature annotation.</text>
</comment>
<protein>
    <recommendedName>
        <fullName evidence="4">tRNA pseudouridine synthase A</fullName>
        <ecNumber evidence="4">5.4.99.12</ecNumber>
    </recommendedName>
    <alternativeName>
        <fullName evidence="4">tRNA pseudouridine(38-40) synthase</fullName>
    </alternativeName>
    <alternativeName>
        <fullName evidence="4">tRNA pseudouridylate synthase I</fullName>
    </alternativeName>
    <alternativeName>
        <fullName evidence="4">tRNA-uridine isomerase I</fullName>
    </alternativeName>
</protein>
<dbReference type="GO" id="GO:0031119">
    <property type="term" value="P:tRNA pseudouridine synthesis"/>
    <property type="evidence" value="ECO:0007669"/>
    <property type="project" value="UniProtKB-UniRule"/>
</dbReference>
<dbReference type="PANTHER" id="PTHR11142:SF0">
    <property type="entry name" value="TRNA PSEUDOURIDINE SYNTHASE-LIKE 1"/>
    <property type="match status" value="1"/>
</dbReference>
<dbReference type="Gene3D" id="3.30.70.580">
    <property type="entry name" value="Pseudouridine synthase I, catalytic domain, N-terminal subdomain"/>
    <property type="match status" value="1"/>
</dbReference>
<evidence type="ECO:0000256" key="2">
    <source>
        <dbReference type="ARBA" id="ARBA00022694"/>
    </source>
</evidence>
<reference evidence="9 10" key="1">
    <citation type="submission" date="2017-01" db="EMBL/GenBank/DDBJ databases">
        <title>First insights into the biology of 'candidatus Vampirococcus archaeovorus'.</title>
        <authorList>
            <person name="Kizina J."/>
            <person name="Jordan S."/>
            <person name="Stueber K."/>
            <person name="Reinhardt R."/>
            <person name="Harder J."/>
        </authorList>
    </citation>
    <scope>NUCLEOTIDE SEQUENCE [LARGE SCALE GENOMIC DNA]</scope>
    <source>
        <strain evidence="9 10">LiM</strain>
    </source>
</reference>
<dbReference type="FunFam" id="3.30.70.580:FF:000001">
    <property type="entry name" value="tRNA pseudouridine synthase A"/>
    <property type="match status" value="1"/>
</dbReference>
<evidence type="ECO:0000256" key="7">
    <source>
        <dbReference type="RuleBase" id="RU003792"/>
    </source>
</evidence>
<dbReference type="EMBL" id="CP019384">
    <property type="protein sequence ID" value="QAT17199.1"/>
    <property type="molecule type" value="Genomic_DNA"/>
</dbReference>
<comment type="function">
    <text evidence="4">Formation of pseudouridine at positions 38, 39 and 40 in the anticodon stem and loop of transfer RNAs.</text>
</comment>
<dbReference type="SUPFAM" id="SSF55120">
    <property type="entry name" value="Pseudouridine synthase"/>
    <property type="match status" value="1"/>
</dbReference>
<feature type="active site" description="Nucleophile" evidence="4 5">
    <location>
        <position position="63"/>
    </location>
</feature>
<dbReference type="InterPro" id="IPR020094">
    <property type="entry name" value="TruA/RsuA/RluB/E/F_N"/>
</dbReference>
<dbReference type="InterPro" id="IPR020097">
    <property type="entry name" value="PsdUridine_synth_TruA_a/b_dom"/>
</dbReference>
<dbReference type="NCBIfam" id="TIGR00071">
    <property type="entry name" value="hisT_truA"/>
    <property type="match status" value="1"/>
</dbReference>
<evidence type="ECO:0000256" key="5">
    <source>
        <dbReference type="PIRSR" id="PIRSR001430-1"/>
    </source>
</evidence>
<comment type="subunit">
    <text evidence="4">Homodimer.</text>
</comment>
<feature type="domain" description="Pseudouridine synthase I TruA alpha/beta" evidence="8">
    <location>
        <begin position="154"/>
        <end position="266"/>
    </location>
</feature>
<dbReference type="PIRSF" id="PIRSF001430">
    <property type="entry name" value="tRNA_psdUrid_synth"/>
    <property type="match status" value="1"/>
</dbReference>
<dbReference type="OrthoDB" id="9811823at2"/>
<dbReference type="InterPro" id="IPR020103">
    <property type="entry name" value="PsdUridine_synth_cat_dom_sf"/>
</dbReference>
<evidence type="ECO:0000256" key="3">
    <source>
        <dbReference type="ARBA" id="ARBA00023235"/>
    </source>
</evidence>
<dbReference type="AlphaFoldDB" id="A0A410P4U1"/>
<dbReference type="Gene3D" id="3.30.70.660">
    <property type="entry name" value="Pseudouridine synthase I, catalytic domain, C-terminal subdomain"/>
    <property type="match status" value="1"/>
</dbReference>
<dbReference type="RefSeq" id="WP_128699919.1">
    <property type="nucleotide sequence ID" value="NZ_CP019384.1"/>
</dbReference>
<name>A0A410P4U1_VELA1</name>
<feature type="domain" description="Pseudouridine synthase I TruA alpha/beta" evidence="8">
    <location>
        <begin position="9"/>
        <end position="114"/>
    </location>
</feature>
<comment type="similarity">
    <text evidence="1 4 7">Belongs to the tRNA pseudouridine synthase TruA family.</text>
</comment>
<proteinExistence type="inferred from homology"/>
<dbReference type="InterPro" id="IPR001406">
    <property type="entry name" value="PsdUridine_synth_TruA"/>
</dbReference>
<comment type="catalytic activity">
    <reaction evidence="4 7">
        <text>uridine(38/39/40) in tRNA = pseudouridine(38/39/40) in tRNA</text>
        <dbReference type="Rhea" id="RHEA:22376"/>
        <dbReference type="Rhea" id="RHEA-COMP:10085"/>
        <dbReference type="Rhea" id="RHEA-COMP:10087"/>
        <dbReference type="ChEBI" id="CHEBI:65314"/>
        <dbReference type="ChEBI" id="CHEBI:65315"/>
        <dbReference type="EC" id="5.4.99.12"/>
    </reaction>
</comment>
<dbReference type="GO" id="GO:0160147">
    <property type="term" value="F:tRNA pseudouridine(38-40) synthase activity"/>
    <property type="evidence" value="ECO:0007669"/>
    <property type="project" value="UniProtKB-EC"/>
</dbReference>
<dbReference type="GO" id="GO:0003723">
    <property type="term" value="F:RNA binding"/>
    <property type="evidence" value="ECO:0007669"/>
    <property type="project" value="InterPro"/>
</dbReference>
<evidence type="ECO:0000256" key="1">
    <source>
        <dbReference type="ARBA" id="ARBA00009375"/>
    </source>
</evidence>
<sequence>MRTIKIVLQYDGTQYAGWQRQTSRQLPSSGRQKKLVTVQEEVEKALEKVVGHRVRLTGSGRTDAGVHAVAQTAHFATASAIPADRLRRALDHHLPRDIGAAGAEEADPCFHARFSAKSKSYRYVIVPACEKSVFLDRFAFVVKYSLSVAWMRRAARCLVGRHDFSSFQASDRVRRKSVTRIEKIGVYRRKGEDSLPFLKQTELIVVDIDASGFLRGMVRNIVGTLIDIGRGRLAPEAMRDILRRRDRRHAGFCAPARGLYLRSVRYA</sequence>
<gene>
    <name evidence="4" type="primary">truA</name>
    <name evidence="9" type="ORF">BU251_05365</name>
</gene>
<dbReference type="EC" id="5.4.99.12" evidence="4"/>
<keyword evidence="3 4" id="KW-0413">Isomerase</keyword>
<keyword evidence="2 4" id="KW-0819">tRNA processing</keyword>
<dbReference type="CDD" id="cd02570">
    <property type="entry name" value="PseudoU_synth_EcTruA"/>
    <property type="match status" value="1"/>
</dbReference>
<feature type="binding site" evidence="4 6">
    <location>
        <position position="121"/>
    </location>
    <ligand>
        <name>substrate</name>
    </ligand>
</feature>
<evidence type="ECO:0000259" key="8">
    <source>
        <dbReference type="Pfam" id="PF01416"/>
    </source>
</evidence>
<evidence type="ECO:0000313" key="10">
    <source>
        <dbReference type="Proteomes" id="UP000287243"/>
    </source>
</evidence>